<evidence type="ECO:0000256" key="4">
    <source>
        <dbReference type="ARBA" id="ARBA00023163"/>
    </source>
</evidence>
<dbReference type="InterPro" id="IPR005119">
    <property type="entry name" value="LysR_subst-bd"/>
</dbReference>
<dbReference type="RefSeq" id="WP_008044142.1">
    <property type="nucleotide sequence ID" value="NZ_CH724151.1"/>
</dbReference>
<evidence type="ECO:0000313" key="7">
    <source>
        <dbReference type="Proteomes" id="UP000005953"/>
    </source>
</evidence>
<keyword evidence="2" id="KW-0805">Transcription regulation</keyword>
<sequence>MKIEWIECLAEVRELGSFTAVARQRGVTAMAISKQISALEQALGDALIQRSRRGASLTEAGLQLLDRSAGLLRERQQLFSWVEGRHGEPSGTLKVLCLESELVNLTLTPWMGEFMRRYPKLTVQLILVPHFQEIDIDQADIFWAFGKYLGHVHPGLKQKRLLQTRFGIYASSRYLDEFGVPQTPADLDHHWMIGNNNNQPIDFLVINTGADAVTEGFDGRQVPYRVTTVTGAMELAEQGLGITNMAESLFTETYRRNYPTMTPILEDYWVDGLDAFAYYHQVSLEQPKVRVFLDFFSDRIVEWAQ</sequence>
<reference evidence="6 7" key="1">
    <citation type="submission" date="2006-02" db="EMBL/GenBank/DDBJ databases">
        <authorList>
            <person name="Pinhassi J."/>
            <person name="Pedros-Alio C."/>
            <person name="Ferriera S."/>
            <person name="Johnson J."/>
            <person name="Kravitz S."/>
            <person name="Halpern A."/>
            <person name="Remington K."/>
            <person name="Beeson K."/>
            <person name="Tran B."/>
            <person name="Rogers Y.-H."/>
            <person name="Friedman R."/>
            <person name="Venter J.C."/>
        </authorList>
    </citation>
    <scope>NUCLEOTIDE SEQUENCE [LARGE SCALE GENOMIC DNA]</scope>
    <source>
        <strain evidence="6 7">MED297</strain>
    </source>
</reference>
<dbReference type="PROSITE" id="PS50931">
    <property type="entry name" value="HTH_LYSR"/>
    <property type="match status" value="1"/>
</dbReference>
<dbReference type="PANTHER" id="PTHR30537">
    <property type="entry name" value="HTH-TYPE TRANSCRIPTIONAL REGULATOR"/>
    <property type="match status" value="1"/>
</dbReference>
<evidence type="ECO:0000313" key="6">
    <source>
        <dbReference type="EMBL" id="EAR09264.1"/>
    </source>
</evidence>
<dbReference type="HOGENOM" id="CLU_039613_16_2_6"/>
<comment type="similarity">
    <text evidence="1">Belongs to the LysR transcriptional regulatory family.</text>
</comment>
<dbReference type="OrthoDB" id="9786526at2"/>
<dbReference type="GO" id="GO:0003700">
    <property type="term" value="F:DNA-binding transcription factor activity"/>
    <property type="evidence" value="ECO:0007669"/>
    <property type="project" value="InterPro"/>
</dbReference>
<accession>A4BES9</accession>
<proteinExistence type="inferred from homology"/>
<dbReference type="Pfam" id="PF03466">
    <property type="entry name" value="LysR_substrate"/>
    <property type="match status" value="1"/>
</dbReference>
<evidence type="ECO:0000256" key="1">
    <source>
        <dbReference type="ARBA" id="ARBA00009437"/>
    </source>
</evidence>
<dbReference type="Proteomes" id="UP000005953">
    <property type="component" value="Unassembled WGS sequence"/>
</dbReference>
<dbReference type="InterPro" id="IPR000847">
    <property type="entry name" value="LysR_HTH_N"/>
</dbReference>
<dbReference type="Gene3D" id="3.40.190.290">
    <property type="match status" value="1"/>
</dbReference>
<dbReference type="Pfam" id="PF00126">
    <property type="entry name" value="HTH_1"/>
    <property type="match status" value="1"/>
</dbReference>
<comment type="caution">
    <text evidence="6">The sequence shown here is derived from an EMBL/GenBank/DDBJ whole genome shotgun (WGS) entry which is preliminary data.</text>
</comment>
<dbReference type="AlphaFoldDB" id="A4BES9"/>
<gene>
    <name evidence="6" type="ORF">MED297_18288</name>
</gene>
<dbReference type="Gene3D" id="1.10.10.10">
    <property type="entry name" value="Winged helix-like DNA-binding domain superfamily/Winged helix DNA-binding domain"/>
    <property type="match status" value="1"/>
</dbReference>
<dbReference type="GO" id="GO:0003677">
    <property type="term" value="F:DNA binding"/>
    <property type="evidence" value="ECO:0007669"/>
    <property type="project" value="UniProtKB-KW"/>
</dbReference>
<protein>
    <submittedName>
        <fullName evidence="6">Transcriptional regulator, LysR family protein</fullName>
    </submittedName>
</protein>
<feature type="domain" description="HTH lysR-type" evidence="5">
    <location>
        <begin position="1"/>
        <end position="58"/>
    </location>
</feature>
<dbReference type="SUPFAM" id="SSF46785">
    <property type="entry name" value="Winged helix' DNA-binding domain"/>
    <property type="match status" value="1"/>
</dbReference>
<dbReference type="InterPro" id="IPR036388">
    <property type="entry name" value="WH-like_DNA-bd_sf"/>
</dbReference>
<keyword evidence="4" id="KW-0804">Transcription</keyword>
<dbReference type="SUPFAM" id="SSF53850">
    <property type="entry name" value="Periplasmic binding protein-like II"/>
    <property type="match status" value="1"/>
</dbReference>
<dbReference type="STRING" id="314283.MED297_18288"/>
<evidence type="ECO:0000256" key="2">
    <source>
        <dbReference type="ARBA" id="ARBA00023015"/>
    </source>
</evidence>
<dbReference type="InterPro" id="IPR058163">
    <property type="entry name" value="LysR-type_TF_proteobact-type"/>
</dbReference>
<dbReference type="EMBL" id="AAOE01000011">
    <property type="protein sequence ID" value="EAR09264.1"/>
    <property type="molecule type" value="Genomic_DNA"/>
</dbReference>
<keyword evidence="7" id="KW-1185">Reference proteome</keyword>
<keyword evidence="3" id="KW-0238">DNA-binding</keyword>
<organism evidence="6 7">
    <name type="scientific">Reinekea blandensis MED297</name>
    <dbReference type="NCBI Taxonomy" id="314283"/>
    <lineage>
        <taxon>Bacteria</taxon>
        <taxon>Pseudomonadati</taxon>
        <taxon>Pseudomonadota</taxon>
        <taxon>Gammaproteobacteria</taxon>
        <taxon>Oceanospirillales</taxon>
        <taxon>Saccharospirillaceae</taxon>
        <taxon>Reinekea</taxon>
    </lineage>
</organism>
<dbReference type="PANTHER" id="PTHR30537:SF5">
    <property type="entry name" value="HTH-TYPE TRANSCRIPTIONAL ACTIVATOR TTDR-RELATED"/>
    <property type="match status" value="1"/>
</dbReference>
<dbReference type="InterPro" id="IPR036390">
    <property type="entry name" value="WH_DNA-bd_sf"/>
</dbReference>
<name>A4BES9_9GAMM</name>
<evidence type="ECO:0000256" key="3">
    <source>
        <dbReference type="ARBA" id="ARBA00023125"/>
    </source>
</evidence>
<evidence type="ECO:0000259" key="5">
    <source>
        <dbReference type="PROSITE" id="PS50931"/>
    </source>
</evidence>